<comment type="caution">
    <text evidence="1">The sequence shown here is derived from an EMBL/GenBank/DDBJ whole genome shotgun (WGS) entry which is preliminary data.</text>
</comment>
<proteinExistence type="predicted"/>
<reference evidence="1" key="1">
    <citation type="submission" date="2023-11" db="EMBL/GenBank/DDBJ databases">
        <authorList>
            <person name="Poullet M."/>
        </authorList>
    </citation>
    <scope>NUCLEOTIDE SEQUENCE</scope>
    <source>
        <strain evidence="1">E1834</strain>
    </source>
</reference>
<keyword evidence="2" id="KW-1185">Reference proteome</keyword>
<dbReference type="Proteomes" id="UP001497535">
    <property type="component" value="Unassembled WGS sequence"/>
</dbReference>
<evidence type="ECO:0000313" key="2">
    <source>
        <dbReference type="Proteomes" id="UP001497535"/>
    </source>
</evidence>
<dbReference type="EMBL" id="CAVMJV010000012">
    <property type="protein sequence ID" value="CAK5046685.1"/>
    <property type="molecule type" value="Genomic_DNA"/>
</dbReference>
<name>A0ACB0YHA2_MELEN</name>
<gene>
    <name evidence="1" type="ORF">MENTE1834_LOCUS12152</name>
</gene>
<evidence type="ECO:0000313" key="1">
    <source>
        <dbReference type="EMBL" id="CAK5046685.1"/>
    </source>
</evidence>
<sequence>MYFFYLFLFSTSIHFLSFLYSHFCLIHFTHSFFIGIFLWREREKKIFLEGKNSTFSISSSIDVFKYYTILY</sequence>
<accession>A0ACB0YHA2</accession>
<organism evidence="1 2">
    <name type="scientific">Meloidogyne enterolobii</name>
    <name type="common">Root-knot nematode worm</name>
    <name type="synonym">Meloidogyne mayaguensis</name>
    <dbReference type="NCBI Taxonomy" id="390850"/>
    <lineage>
        <taxon>Eukaryota</taxon>
        <taxon>Metazoa</taxon>
        <taxon>Ecdysozoa</taxon>
        <taxon>Nematoda</taxon>
        <taxon>Chromadorea</taxon>
        <taxon>Rhabditida</taxon>
        <taxon>Tylenchina</taxon>
        <taxon>Tylenchomorpha</taxon>
        <taxon>Tylenchoidea</taxon>
        <taxon>Meloidogynidae</taxon>
        <taxon>Meloidogyninae</taxon>
        <taxon>Meloidogyne</taxon>
    </lineage>
</organism>
<protein>
    <submittedName>
        <fullName evidence="1">Uncharacterized protein</fullName>
    </submittedName>
</protein>